<dbReference type="InterPro" id="IPR036086">
    <property type="entry name" value="ParB/Sulfiredoxin_sf"/>
</dbReference>
<evidence type="ECO:0000259" key="1">
    <source>
        <dbReference type="SMART" id="SM00470"/>
    </source>
</evidence>
<organism evidence="2 3">
    <name type="scientific">Flavobacterium cheonanense</name>
    <dbReference type="NCBI Taxonomy" id="706183"/>
    <lineage>
        <taxon>Bacteria</taxon>
        <taxon>Pseudomonadati</taxon>
        <taxon>Bacteroidota</taxon>
        <taxon>Flavobacteriia</taxon>
        <taxon>Flavobacteriales</taxon>
        <taxon>Flavobacteriaceae</taxon>
        <taxon>Flavobacterium</taxon>
    </lineage>
</organism>
<name>A0ABP7V8S7_9FLAO</name>
<dbReference type="RefSeq" id="WP_344815032.1">
    <property type="nucleotide sequence ID" value="NZ_BAABCT010000001.1"/>
</dbReference>
<evidence type="ECO:0000313" key="3">
    <source>
        <dbReference type="Proteomes" id="UP001500367"/>
    </source>
</evidence>
<dbReference type="Pfam" id="PF07505">
    <property type="entry name" value="DUF5131"/>
    <property type="match status" value="1"/>
</dbReference>
<dbReference type="Gene3D" id="3.90.1530.10">
    <property type="entry name" value="Conserved hypothetical protein from pyrococcus furiosus pfu- 392566-001, ParB domain"/>
    <property type="match status" value="1"/>
</dbReference>
<dbReference type="SUPFAM" id="SSF110849">
    <property type="entry name" value="ParB/Sulfiredoxin"/>
    <property type="match status" value="1"/>
</dbReference>
<dbReference type="InterPro" id="IPR003115">
    <property type="entry name" value="ParB_N"/>
</dbReference>
<reference evidence="3" key="1">
    <citation type="journal article" date="2019" name="Int. J. Syst. Evol. Microbiol.">
        <title>The Global Catalogue of Microorganisms (GCM) 10K type strain sequencing project: providing services to taxonomists for standard genome sequencing and annotation.</title>
        <authorList>
            <consortium name="The Broad Institute Genomics Platform"/>
            <consortium name="The Broad Institute Genome Sequencing Center for Infectious Disease"/>
            <person name="Wu L."/>
            <person name="Ma J."/>
        </authorList>
    </citation>
    <scope>NUCLEOTIDE SEQUENCE [LARGE SCALE GENOMIC DNA]</scope>
    <source>
        <strain evidence="3">JCM 17069</strain>
    </source>
</reference>
<sequence length="524" mass="60169">MADSNIEWTEKTWNPTTGCTKISKECDNCYAEVMTNRMMHMPNQPRYKAGFGVFAMHEDALGEPYKWKKPTTVFVNSMSDLFHKDMKIEFLQKIFKVMNDTPQHTYQVLTKRHHEITKYSKDLNWADNIWMGVSVGSEAGVRRIEHLVNCGAKHKFLSVEPLLEELPDLNLKGIDLVIVGGESGDNSSRPVELDWILKVKKNCDQQGVPFFFKQWGMKKFNPNLNDPTMDKRHRYYAKGGCMINGKIYLSNPSNPNSPDTPTLELFGNEYYIMDDYSDLKSIWELKSYLPFMEDDLYEQLKTDIKINGLNDPILFVATPNGEKLVIEGHTRLRACIELKLKNIPTKEVKENFESIDDIKLWMVRHQFQRRNLSSVEKIELALLSKETIEKMAKDNLYKAGKNKEIDKSIDTYAEIAKIAGVGRTSVFMYSAIIEKASDSVKQKLRKGDISITSAYDKVKDIPEKKITKPKNKANNYKILDSIEEAQKLLEDGKIQGVTILKNKAQIDMLNNYVKTKFGIVITEA</sequence>
<feature type="domain" description="ParB-like N-terminal" evidence="1">
    <location>
        <begin position="272"/>
        <end position="364"/>
    </location>
</feature>
<dbReference type="SMART" id="SM00470">
    <property type="entry name" value="ParB"/>
    <property type="match status" value="1"/>
</dbReference>
<comment type="caution">
    <text evidence="2">The sequence shown here is derived from an EMBL/GenBank/DDBJ whole genome shotgun (WGS) entry which is preliminary data.</text>
</comment>
<gene>
    <name evidence="2" type="ORF">GCM10022389_02700</name>
</gene>
<proteinExistence type="predicted"/>
<evidence type="ECO:0000313" key="2">
    <source>
        <dbReference type="EMBL" id="GAA4061691.1"/>
    </source>
</evidence>
<dbReference type="InterPro" id="IPR011101">
    <property type="entry name" value="DUF5131"/>
</dbReference>
<dbReference type="Proteomes" id="UP001500367">
    <property type="component" value="Unassembled WGS sequence"/>
</dbReference>
<accession>A0ABP7V8S7</accession>
<protein>
    <recommendedName>
        <fullName evidence="1">ParB-like N-terminal domain-containing protein</fullName>
    </recommendedName>
</protein>
<dbReference type="EMBL" id="BAABCT010000001">
    <property type="protein sequence ID" value="GAA4061691.1"/>
    <property type="molecule type" value="Genomic_DNA"/>
</dbReference>
<keyword evidence="3" id="KW-1185">Reference proteome</keyword>